<comment type="caution">
    <text evidence="2">The sequence shown here is derived from an EMBL/GenBank/DDBJ whole genome shotgun (WGS) entry which is preliminary data.</text>
</comment>
<sequence length="395" mass="43051">MGAALVVCAGVYAWLDERTDGEGSAGNAERFRVDLDVPPVDAALWFVDTFPDYVTRGEDGLEPWLEGLDPRDRRFVLAMAQTLTWAWVEHELEGLADVSPIEDQAEIDALAQAATLAVRLESLNQLEVSLDAFGEQMGGRLDAYRGDPSFAQGVFARLVRGATNCDGQNHLALLVLEAAVEERELGYAVELVGIEVGHEVVHVTGPELGRGVYVDAWANLEPFALEDEHPRGVPSLGEQGWAPGLMTGETIDSVPGVPWAVVPALARRAPHPPRIYAAAVGQRVELHPPRDAPTRPVSLEIRAPSLTPEALERIDDPWRLYLYARVLDLFDDPRAPALYTRILDRSCPARGRPKNLVCAGSILFHERATTPVDGLAPYSGRDRPRTPPPPGPDSP</sequence>
<feature type="region of interest" description="Disordered" evidence="1">
    <location>
        <begin position="372"/>
        <end position="395"/>
    </location>
</feature>
<organism evidence="2 3">
    <name type="scientific">Plesiocystis pacifica SIR-1</name>
    <dbReference type="NCBI Taxonomy" id="391625"/>
    <lineage>
        <taxon>Bacteria</taxon>
        <taxon>Pseudomonadati</taxon>
        <taxon>Myxococcota</taxon>
        <taxon>Polyangia</taxon>
        <taxon>Nannocystales</taxon>
        <taxon>Nannocystaceae</taxon>
        <taxon>Plesiocystis</taxon>
    </lineage>
</organism>
<name>A6G067_9BACT</name>
<feature type="compositionally biased region" description="Pro residues" evidence="1">
    <location>
        <begin position="386"/>
        <end position="395"/>
    </location>
</feature>
<accession>A6G067</accession>
<evidence type="ECO:0000256" key="1">
    <source>
        <dbReference type="SAM" id="MobiDB-lite"/>
    </source>
</evidence>
<dbReference type="AlphaFoldDB" id="A6G067"/>
<proteinExistence type="predicted"/>
<dbReference type="Proteomes" id="UP000005801">
    <property type="component" value="Unassembled WGS sequence"/>
</dbReference>
<keyword evidence="3" id="KW-1185">Reference proteome</keyword>
<protein>
    <submittedName>
        <fullName evidence="2">Uncharacterized protein</fullName>
    </submittedName>
</protein>
<evidence type="ECO:0000313" key="3">
    <source>
        <dbReference type="Proteomes" id="UP000005801"/>
    </source>
</evidence>
<dbReference type="EMBL" id="ABCS01000008">
    <property type="protein sequence ID" value="EDM80764.1"/>
    <property type="molecule type" value="Genomic_DNA"/>
</dbReference>
<evidence type="ECO:0000313" key="2">
    <source>
        <dbReference type="EMBL" id="EDM80764.1"/>
    </source>
</evidence>
<gene>
    <name evidence="2" type="ORF">PPSIR1_12813</name>
</gene>
<reference evidence="2 3" key="1">
    <citation type="submission" date="2007-06" db="EMBL/GenBank/DDBJ databases">
        <authorList>
            <person name="Shimkets L."/>
            <person name="Ferriera S."/>
            <person name="Johnson J."/>
            <person name="Kravitz S."/>
            <person name="Beeson K."/>
            <person name="Sutton G."/>
            <person name="Rogers Y.-H."/>
            <person name="Friedman R."/>
            <person name="Frazier M."/>
            <person name="Venter J.C."/>
        </authorList>
    </citation>
    <scope>NUCLEOTIDE SEQUENCE [LARGE SCALE GENOMIC DNA]</scope>
    <source>
        <strain evidence="2 3">SIR-1</strain>
    </source>
</reference>